<dbReference type="GO" id="GO:0003977">
    <property type="term" value="F:UDP-N-acetylglucosamine diphosphorylase activity"/>
    <property type="evidence" value="ECO:0007669"/>
    <property type="project" value="UniProtKB-EC"/>
</dbReference>
<dbReference type="SUPFAM" id="SSF51161">
    <property type="entry name" value="Trimeric LpxA-like enzymes"/>
    <property type="match status" value="1"/>
</dbReference>
<dbReference type="GO" id="GO:0019134">
    <property type="term" value="F:glucosamine-1-phosphate N-acetyltransferase activity"/>
    <property type="evidence" value="ECO:0007669"/>
    <property type="project" value="UniProtKB-EC"/>
</dbReference>
<dbReference type="InterPro" id="IPR029044">
    <property type="entry name" value="Nucleotide-diphossugar_trans"/>
</dbReference>
<evidence type="ECO:0000256" key="3">
    <source>
        <dbReference type="ARBA" id="ARBA00007707"/>
    </source>
</evidence>
<organism evidence="16 17">
    <name type="scientific">Methanocorpusculum parvum</name>
    <dbReference type="NCBI Taxonomy" id="2193"/>
    <lineage>
        <taxon>Archaea</taxon>
        <taxon>Methanobacteriati</taxon>
        <taxon>Methanobacteriota</taxon>
        <taxon>Stenosarchaea group</taxon>
        <taxon>Methanomicrobia</taxon>
        <taxon>Methanomicrobiales</taxon>
        <taxon>Methanocorpusculaceae</taxon>
        <taxon>Methanocorpusculum</taxon>
    </lineage>
</organism>
<comment type="similarity">
    <text evidence="4">In the N-terminal section; belongs to the N-acetylglucosamine-1-phosphate uridyltransferase family.</text>
</comment>
<dbReference type="AlphaFoldDB" id="A0AAX0Q658"/>
<dbReference type="InterPro" id="IPR005835">
    <property type="entry name" value="NTP_transferase_dom"/>
</dbReference>
<sequence>MQCVILAAGEGSRMRPLTTSRPKVMLPLAGKPMLEHLIQNVRDAGITEILLVVGYHEEAIRTWFGDGAAFDVLIQYVVQRKQLGTADALRSVEPFIHDTFLMLNGDMILERSDLEKIISLPCPVMATSTTTHPESFGVVTVEGETITSLEEKSLRPKSNIINAGAYLFDAGIFSILKKIAPSSRGEYELTDALTDYIRDRTLKAYPLSVWMDVGYPWDMLTANEHLLLDLTGEKAGTIEENVIVKGQLILGKGSVIKSGTYIEGPCIIGENTVVGPNAYLRPGTTIGNNCHIGHAVEIKNSIIFDDTKIPHYNYIGDSVIGSRCNFGAGTKIANLRHDHGPVKVGGMSTGRKKFGAVIGDDVLFGINCSINTGSSIGSGTKVAPHTLVTGTIANNTVVR</sequence>
<protein>
    <recommendedName>
        <fullName evidence="7">Bifunctional protein GlmU</fullName>
        <ecNumber evidence="5">2.3.1.157</ecNumber>
        <ecNumber evidence="6">2.7.7.23</ecNumber>
    </recommendedName>
</protein>
<evidence type="ECO:0000256" key="4">
    <source>
        <dbReference type="ARBA" id="ARBA00007947"/>
    </source>
</evidence>
<evidence type="ECO:0000256" key="11">
    <source>
        <dbReference type="ARBA" id="ARBA00023315"/>
    </source>
</evidence>
<evidence type="ECO:0000256" key="6">
    <source>
        <dbReference type="ARBA" id="ARBA00012457"/>
    </source>
</evidence>
<evidence type="ECO:0000313" key="17">
    <source>
        <dbReference type="Proteomes" id="UP000243820"/>
    </source>
</evidence>
<dbReference type="EC" id="2.7.7.23" evidence="6"/>
<dbReference type="RefSeq" id="WP_095642503.1">
    <property type="nucleotide sequence ID" value="NZ_LMVO01000044.1"/>
</dbReference>
<dbReference type="Gene3D" id="3.90.550.10">
    <property type="entry name" value="Spore Coat Polysaccharide Biosynthesis Protein SpsA, Chain A"/>
    <property type="match status" value="1"/>
</dbReference>
<comment type="catalytic activity">
    <reaction evidence="13">
        <text>N-acetyl-alpha-D-glucosamine 1-phosphate + UTP + H(+) = UDP-N-acetyl-alpha-D-glucosamine + diphosphate</text>
        <dbReference type="Rhea" id="RHEA:13509"/>
        <dbReference type="ChEBI" id="CHEBI:15378"/>
        <dbReference type="ChEBI" id="CHEBI:33019"/>
        <dbReference type="ChEBI" id="CHEBI:46398"/>
        <dbReference type="ChEBI" id="CHEBI:57705"/>
        <dbReference type="ChEBI" id="CHEBI:57776"/>
        <dbReference type="EC" id="2.7.7.23"/>
    </reaction>
</comment>
<evidence type="ECO:0000256" key="7">
    <source>
        <dbReference type="ARBA" id="ARBA00013414"/>
    </source>
</evidence>
<evidence type="ECO:0000256" key="1">
    <source>
        <dbReference type="ARBA" id="ARBA00005166"/>
    </source>
</evidence>
<evidence type="ECO:0000256" key="8">
    <source>
        <dbReference type="ARBA" id="ARBA00022679"/>
    </source>
</evidence>
<dbReference type="InterPro" id="IPR011004">
    <property type="entry name" value="Trimer_LpxA-like_sf"/>
</dbReference>
<evidence type="ECO:0000256" key="5">
    <source>
        <dbReference type="ARBA" id="ARBA00012225"/>
    </source>
</evidence>
<comment type="pathway">
    <text evidence="1">Nucleotide-sugar biosynthesis; UDP-N-acetyl-alpha-D-glucosamine biosynthesis; N-acetyl-alpha-D-glucosamine 1-phosphate from alpha-D-glucosamine 6-phosphate (route II): step 2/2.</text>
</comment>
<keyword evidence="11" id="KW-0012">Acyltransferase</keyword>
<gene>
    <name evidence="16" type="ORF">ASJ83_00795</name>
</gene>
<dbReference type="Gene3D" id="2.160.10.10">
    <property type="entry name" value="Hexapeptide repeat proteins"/>
    <property type="match status" value="1"/>
</dbReference>
<dbReference type="InterPro" id="IPR050065">
    <property type="entry name" value="GlmU-like"/>
</dbReference>
<reference evidence="16 17" key="1">
    <citation type="journal article" date="2017" name="BMC Genomics">
        <title>Genomic analysis of methanogenic archaea reveals a shift towards energy conservation.</title>
        <authorList>
            <person name="Gilmore S.P."/>
            <person name="Henske J.K."/>
            <person name="Sexton J.A."/>
            <person name="Solomon K.V."/>
            <person name="Seppala S."/>
            <person name="Yoo J.I."/>
            <person name="Huyett L.M."/>
            <person name="Pressman A."/>
            <person name="Cogan J.Z."/>
            <person name="Kivenson V."/>
            <person name="Peng X."/>
            <person name="Tan Y."/>
            <person name="Valentine D.L."/>
            <person name="O'Malley M.A."/>
        </authorList>
    </citation>
    <scope>NUCLEOTIDE SEQUENCE [LARGE SCALE GENOMIC DNA]</scope>
    <source>
        <strain evidence="16 17">XII</strain>
    </source>
</reference>
<evidence type="ECO:0000259" key="14">
    <source>
        <dbReference type="Pfam" id="PF00483"/>
    </source>
</evidence>
<dbReference type="NCBIfam" id="TIGR03992">
    <property type="entry name" value="Arch_glmU"/>
    <property type="match status" value="1"/>
</dbReference>
<dbReference type="EMBL" id="LMVO01000044">
    <property type="protein sequence ID" value="PAV08729.1"/>
    <property type="molecule type" value="Genomic_DNA"/>
</dbReference>
<proteinExistence type="inferred from homology"/>
<evidence type="ECO:0000259" key="15">
    <source>
        <dbReference type="Pfam" id="PF25087"/>
    </source>
</evidence>
<dbReference type="InterPro" id="IPR023915">
    <property type="entry name" value="Bifunctiontional_GlmU_arc-type"/>
</dbReference>
<name>A0AAX0Q658_9EURY</name>
<dbReference type="SUPFAM" id="SSF53448">
    <property type="entry name" value="Nucleotide-diphospho-sugar transferases"/>
    <property type="match status" value="1"/>
</dbReference>
<dbReference type="CDD" id="cd05636">
    <property type="entry name" value="LbH_G1P_TT_C_like"/>
    <property type="match status" value="1"/>
</dbReference>
<keyword evidence="10" id="KW-0511">Multifunctional enzyme</keyword>
<evidence type="ECO:0000256" key="13">
    <source>
        <dbReference type="ARBA" id="ARBA00048493"/>
    </source>
</evidence>
<dbReference type="CDD" id="cd04181">
    <property type="entry name" value="NTP_transferase"/>
    <property type="match status" value="1"/>
</dbReference>
<dbReference type="EC" id="2.3.1.157" evidence="5"/>
<feature type="domain" description="Mannose-1-phosphate guanyltransferase C-terminal" evidence="15">
    <location>
        <begin position="262"/>
        <end position="395"/>
    </location>
</feature>
<dbReference type="PANTHER" id="PTHR43584">
    <property type="entry name" value="NUCLEOTIDYL TRANSFERASE"/>
    <property type="match status" value="1"/>
</dbReference>
<dbReference type="InterPro" id="IPR056729">
    <property type="entry name" value="GMPPB_C"/>
</dbReference>
<comment type="catalytic activity">
    <reaction evidence="12">
        <text>alpha-D-glucosamine 1-phosphate + acetyl-CoA = N-acetyl-alpha-D-glucosamine 1-phosphate + CoA + H(+)</text>
        <dbReference type="Rhea" id="RHEA:13725"/>
        <dbReference type="ChEBI" id="CHEBI:15378"/>
        <dbReference type="ChEBI" id="CHEBI:57287"/>
        <dbReference type="ChEBI" id="CHEBI:57288"/>
        <dbReference type="ChEBI" id="CHEBI:57776"/>
        <dbReference type="ChEBI" id="CHEBI:58516"/>
        <dbReference type="EC" id="2.3.1.157"/>
    </reaction>
</comment>
<evidence type="ECO:0000313" key="16">
    <source>
        <dbReference type="EMBL" id="PAV08729.1"/>
    </source>
</evidence>
<evidence type="ECO:0000256" key="2">
    <source>
        <dbReference type="ARBA" id="ARBA00005208"/>
    </source>
</evidence>
<dbReference type="PANTHER" id="PTHR43584:SF8">
    <property type="entry name" value="N-ACETYLMURAMATE ALPHA-1-PHOSPHATE URIDYLYLTRANSFERASE"/>
    <property type="match status" value="1"/>
</dbReference>
<dbReference type="Proteomes" id="UP000243820">
    <property type="component" value="Unassembled WGS sequence"/>
</dbReference>
<evidence type="ECO:0000256" key="9">
    <source>
        <dbReference type="ARBA" id="ARBA00022695"/>
    </source>
</evidence>
<comment type="pathway">
    <text evidence="2">Nucleotide-sugar biosynthesis; UDP-N-acetyl-alpha-D-glucosamine biosynthesis; UDP-N-acetyl-alpha-D-glucosamine from N-acetyl-alpha-D-glucosamine 1-phosphate: step 1/1.</text>
</comment>
<dbReference type="Pfam" id="PF25087">
    <property type="entry name" value="GMPPB_C"/>
    <property type="match status" value="1"/>
</dbReference>
<comment type="similarity">
    <text evidence="3">In the C-terminal section; belongs to the transferase hexapeptide repeat family.</text>
</comment>
<accession>A0AAX0Q658</accession>
<evidence type="ECO:0000256" key="12">
    <source>
        <dbReference type="ARBA" id="ARBA00048247"/>
    </source>
</evidence>
<comment type="caution">
    <text evidence="16">The sequence shown here is derived from an EMBL/GenBank/DDBJ whole genome shotgun (WGS) entry which is preliminary data.</text>
</comment>
<keyword evidence="9" id="KW-0548">Nucleotidyltransferase</keyword>
<keyword evidence="17" id="KW-1185">Reference proteome</keyword>
<dbReference type="Pfam" id="PF00483">
    <property type="entry name" value="NTP_transferase"/>
    <property type="match status" value="1"/>
</dbReference>
<keyword evidence="8" id="KW-0808">Transferase</keyword>
<evidence type="ECO:0000256" key="10">
    <source>
        <dbReference type="ARBA" id="ARBA00023268"/>
    </source>
</evidence>
<feature type="domain" description="Nucleotidyl transferase" evidence="14">
    <location>
        <begin position="4"/>
        <end position="226"/>
    </location>
</feature>